<evidence type="ECO:0000256" key="1">
    <source>
        <dbReference type="SAM" id="SignalP"/>
    </source>
</evidence>
<organism evidence="2 3">
    <name type="scientific">Kingella potus</name>
    <dbReference type="NCBI Taxonomy" id="265175"/>
    <lineage>
        <taxon>Bacteria</taxon>
        <taxon>Pseudomonadati</taxon>
        <taxon>Pseudomonadota</taxon>
        <taxon>Betaproteobacteria</taxon>
        <taxon>Neisseriales</taxon>
        <taxon>Neisseriaceae</taxon>
        <taxon>Kingella</taxon>
    </lineage>
</organism>
<protein>
    <submittedName>
        <fullName evidence="2">Uncharacterized protein</fullName>
    </submittedName>
</protein>
<evidence type="ECO:0000313" key="3">
    <source>
        <dbReference type="Proteomes" id="UP000254293"/>
    </source>
</evidence>
<dbReference type="OrthoDB" id="9993718at2"/>
<reference evidence="2 3" key="1">
    <citation type="submission" date="2018-06" db="EMBL/GenBank/DDBJ databases">
        <authorList>
            <consortium name="Pathogen Informatics"/>
            <person name="Doyle S."/>
        </authorList>
    </citation>
    <scope>NUCLEOTIDE SEQUENCE [LARGE SCALE GENOMIC DNA]</scope>
    <source>
        <strain evidence="2 3">NCTC13336</strain>
    </source>
</reference>
<keyword evidence="1" id="KW-0732">Signal</keyword>
<name>A0A377R2Q8_9NEIS</name>
<dbReference type="RefSeq" id="WP_115308654.1">
    <property type="nucleotide sequence ID" value="NZ_CP091516.1"/>
</dbReference>
<dbReference type="Proteomes" id="UP000254293">
    <property type="component" value="Unassembled WGS sequence"/>
</dbReference>
<sequence length="116" mass="12926">MNRYFLAAAMLLPAAGAGAADYLTTSEERPPIVIIHDGRGYGRYDGHHHRRYLPPPPPPRRYFRYDNGGISGSVESGRNSIRFNSGGGGFIESGTYDLRGYRIDPPLPPPRGYYNR</sequence>
<dbReference type="EMBL" id="UGJJ01000002">
    <property type="protein sequence ID" value="STR02766.1"/>
    <property type="molecule type" value="Genomic_DNA"/>
</dbReference>
<feature type="chain" id="PRO_5016640496" evidence="1">
    <location>
        <begin position="20"/>
        <end position="116"/>
    </location>
</feature>
<proteinExistence type="predicted"/>
<keyword evidence="3" id="KW-1185">Reference proteome</keyword>
<accession>A0A377R2Q8</accession>
<gene>
    <name evidence="2" type="ORF">NCTC13336_01646</name>
</gene>
<dbReference type="AlphaFoldDB" id="A0A377R2Q8"/>
<feature type="signal peptide" evidence="1">
    <location>
        <begin position="1"/>
        <end position="19"/>
    </location>
</feature>
<evidence type="ECO:0000313" key="2">
    <source>
        <dbReference type="EMBL" id="STR02766.1"/>
    </source>
</evidence>